<dbReference type="Pfam" id="PF08282">
    <property type="entry name" value="Hydrolase_3"/>
    <property type="match status" value="1"/>
</dbReference>
<dbReference type="Gene3D" id="3.40.50.1000">
    <property type="entry name" value="HAD superfamily/HAD-like"/>
    <property type="match status" value="1"/>
</dbReference>
<dbReference type="GO" id="GO:0016791">
    <property type="term" value="F:phosphatase activity"/>
    <property type="evidence" value="ECO:0007669"/>
    <property type="project" value="TreeGrafter"/>
</dbReference>
<comment type="caution">
    <text evidence="1">The sequence shown here is derived from an EMBL/GenBank/DDBJ whole genome shotgun (WGS) entry which is preliminary data.</text>
</comment>
<dbReference type="PANTHER" id="PTHR10000:SF8">
    <property type="entry name" value="HAD SUPERFAMILY HYDROLASE-LIKE, TYPE 3"/>
    <property type="match status" value="1"/>
</dbReference>
<protein>
    <submittedName>
        <fullName evidence="1">HAD family phosphatase</fullName>
    </submittedName>
</protein>
<dbReference type="PANTHER" id="PTHR10000">
    <property type="entry name" value="PHOSPHOSERINE PHOSPHATASE"/>
    <property type="match status" value="1"/>
</dbReference>
<dbReference type="InterPro" id="IPR006379">
    <property type="entry name" value="HAD-SF_hydro_IIB"/>
</dbReference>
<organism evidence="1">
    <name type="scientific">Desulfatirhabdium butyrativorans</name>
    <dbReference type="NCBI Taxonomy" id="340467"/>
    <lineage>
        <taxon>Bacteria</taxon>
        <taxon>Pseudomonadati</taxon>
        <taxon>Thermodesulfobacteriota</taxon>
        <taxon>Desulfobacteria</taxon>
        <taxon>Desulfobacterales</taxon>
        <taxon>Desulfatirhabdiaceae</taxon>
        <taxon>Desulfatirhabdium</taxon>
    </lineage>
</organism>
<dbReference type="Gene3D" id="3.30.1240.10">
    <property type="match status" value="1"/>
</dbReference>
<dbReference type="AlphaFoldDB" id="A0A7C4MKU7"/>
<sequence>MSPPRMLITDLDGTLLRSDGCVSDADVSSLVKLRDLGVIRVLATGRSPYSFYRSISERLPFDYVLFSTGAAIADYADGGRFLRVCHLSSQQAVEVNEILSAMDVDYMVHDPFPDNHRFRYRDSGRQNPDFRRRIDRYLAFASKLDPLRFTVDAPKEVSQFLVVLPPQAAEPFWKGLSASLPGFSVIRSTSPLDHQSTWIEVFHPDVSKSRAAEWLCRRLGIQKDDVLAVGNDYNDLDLLDWAATAMVVENAPEPLRKRFPIVSSNNASGLSEAIEKWLQLL</sequence>
<dbReference type="GO" id="GO:0000287">
    <property type="term" value="F:magnesium ion binding"/>
    <property type="evidence" value="ECO:0007669"/>
    <property type="project" value="TreeGrafter"/>
</dbReference>
<reference evidence="1" key="1">
    <citation type="journal article" date="2020" name="mSystems">
        <title>Genome- and Community-Level Interaction Insights into Carbon Utilization and Element Cycling Functions of Hydrothermarchaeota in Hydrothermal Sediment.</title>
        <authorList>
            <person name="Zhou Z."/>
            <person name="Liu Y."/>
            <person name="Xu W."/>
            <person name="Pan J."/>
            <person name="Luo Z.H."/>
            <person name="Li M."/>
        </authorList>
    </citation>
    <scope>NUCLEOTIDE SEQUENCE [LARGE SCALE GENOMIC DNA]</scope>
    <source>
        <strain evidence="1">SpSt-477</strain>
    </source>
</reference>
<proteinExistence type="predicted"/>
<evidence type="ECO:0000313" key="1">
    <source>
        <dbReference type="EMBL" id="HGU31223.1"/>
    </source>
</evidence>
<dbReference type="SUPFAM" id="SSF56784">
    <property type="entry name" value="HAD-like"/>
    <property type="match status" value="1"/>
</dbReference>
<dbReference type="InterPro" id="IPR023214">
    <property type="entry name" value="HAD_sf"/>
</dbReference>
<accession>A0A7C4MKU7</accession>
<dbReference type="InterPro" id="IPR036412">
    <property type="entry name" value="HAD-like_sf"/>
</dbReference>
<name>A0A7C4MKU7_9BACT</name>
<gene>
    <name evidence="1" type="ORF">ENS29_00015</name>
</gene>
<dbReference type="GO" id="GO:0005829">
    <property type="term" value="C:cytosol"/>
    <property type="evidence" value="ECO:0007669"/>
    <property type="project" value="TreeGrafter"/>
</dbReference>
<dbReference type="EMBL" id="DSUH01000001">
    <property type="protein sequence ID" value="HGU31223.1"/>
    <property type="molecule type" value="Genomic_DNA"/>
</dbReference>
<dbReference type="NCBIfam" id="TIGR01484">
    <property type="entry name" value="HAD-SF-IIB"/>
    <property type="match status" value="1"/>
</dbReference>